<keyword evidence="4" id="KW-0677">Repeat</keyword>
<reference evidence="9" key="1">
    <citation type="submission" date="2021-01" db="EMBL/GenBank/DDBJ databases">
        <authorList>
            <person name="Corre E."/>
            <person name="Pelletier E."/>
            <person name="Niang G."/>
            <person name="Scheremetjew M."/>
            <person name="Finn R."/>
            <person name="Kale V."/>
            <person name="Holt S."/>
            <person name="Cochrane G."/>
            <person name="Meng A."/>
            <person name="Brown T."/>
            <person name="Cohen L."/>
        </authorList>
    </citation>
    <scope>NUCLEOTIDE SEQUENCE</scope>
    <source>
        <strain evidence="9">SAG 11-49</strain>
    </source>
</reference>
<dbReference type="InterPro" id="IPR004680">
    <property type="entry name" value="Cit_transptr-like_dom"/>
</dbReference>
<dbReference type="GO" id="GO:0055085">
    <property type="term" value="P:transmembrane transport"/>
    <property type="evidence" value="ECO:0007669"/>
    <property type="project" value="InterPro"/>
</dbReference>
<keyword evidence="3 7" id="KW-0812">Transmembrane</keyword>
<dbReference type="SMART" id="SM00831">
    <property type="entry name" value="Cation_ATPase_N"/>
    <property type="match status" value="1"/>
</dbReference>
<evidence type="ECO:0000256" key="2">
    <source>
        <dbReference type="ARBA" id="ARBA00022448"/>
    </source>
</evidence>
<organism evidence="9">
    <name type="scientific">Chlamydomonas leiostraca</name>
    <dbReference type="NCBI Taxonomy" id="1034604"/>
    <lineage>
        <taxon>Eukaryota</taxon>
        <taxon>Viridiplantae</taxon>
        <taxon>Chlorophyta</taxon>
        <taxon>core chlorophytes</taxon>
        <taxon>Chlorophyceae</taxon>
        <taxon>CS clade</taxon>
        <taxon>Chlamydomonadales</taxon>
        <taxon>Chlamydomonadaceae</taxon>
        <taxon>Chlamydomonas</taxon>
    </lineage>
</organism>
<accession>A0A7S0WLK4</accession>
<proteinExistence type="predicted"/>
<keyword evidence="5 7" id="KW-1133">Transmembrane helix</keyword>
<dbReference type="Pfam" id="PF03600">
    <property type="entry name" value="CitMHS"/>
    <property type="match status" value="1"/>
</dbReference>
<dbReference type="InterPro" id="IPR051679">
    <property type="entry name" value="DASS-Related_Transporters"/>
</dbReference>
<keyword evidence="6 7" id="KW-0472">Membrane</keyword>
<dbReference type="GO" id="GO:0005886">
    <property type="term" value="C:plasma membrane"/>
    <property type="evidence" value="ECO:0007669"/>
    <property type="project" value="TreeGrafter"/>
</dbReference>
<dbReference type="PANTHER" id="PTHR43652:SF9">
    <property type="entry name" value="RCK C-TERMINAL DOMAIN-CONTAINING PROTEIN"/>
    <property type="match status" value="1"/>
</dbReference>
<feature type="transmembrane region" description="Helical" evidence="7">
    <location>
        <begin position="253"/>
        <end position="273"/>
    </location>
</feature>
<feature type="transmembrane region" description="Helical" evidence="7">
    <location>
        <begin position="104"/>
        <end position="123"/>
    </location>
</feature>
<evidence type="ECO:0000256" key="3">
    <source>
        <dbReference type="ARBA" id="ARBA00022692"/>
    </source>
</evidence>
<evidence type="ECO:0000256" key="6">
    <source>
        <dbReference type="ARBA" id="ARBA00023136"/>
    </source>
</evidence>
<protein>
    <recommendedName>
        <fullName evidence="8">Cation-transporting P-type ATPase N-terminal domain-containing protein</fullName>
    </recommendedName>
</protein>
<comment type="subcellular location">
    <subcellularLocation>
        <location evidence="1">Membrane</location>
        <topology evidence="1">Multi-pass membrane protein</topology>
    </subcellularLocation>
</comment>
<evidence type="ECO:0000256" key="4">
    <source>
        <dbReference type="ARBA" id="ARBA00022737"/>
    </source>
</evidence>
<keyword evidence="2" id="KW-0813">Transport</keyword>
<feature type="domain" description="Cation-transporting P-type ATPase N-terminal" evidence="8">
    <location>
        <begin position="51"/>
        <end position="120"/>
    </location>
</feature>
<sequence>MGQAKGGKDVEAVHVHGHHNGHQAKAYDITADDLYHMNAEKDMDGLRAKGGVEGLAGLLHSSTHDGLTEEGVAASSHTFGPNRYKEVPPKNFFKLAYETAQDPIIILLIVAAAVSTTLGAAIPEEREKNGWVEGVAIWIAVIIVICVGAGNDWQKDRQFRKLNAQREAIQVKVVRGGAQVLVNNTDVVVGDVLLLDTGAHFLTHHAESKAFALVSEVANSAPLKTSRMWLALGLGVAMVSTQILESFLDRPLINLWTAAILTGSLMMATGCMSGAQARGCMDWTVFICIGAAFGVGRAMELTGMADKLGSAFVGIVKSVSGRTAICSALYIATALLTEILSNNAAAALMYPVGAAAGDALGISPPWISFAIMFGSSSAFMSPFGYQCNLMVYAAGNYKTMQFVKFGCLMQVWMWIGVTLIFYFADTWYVMWIISGVLVAATLGGAWAWGRVPTPVRTRVETGLARALGALCFWRRG</sequence>
<dbReference type="Gene3D" id="2.70.150.10">
    <property type="entry name" value="Calcium-transporting ATPase, cytoplasmic transduction domain A"/>
    <property type="match status" value="1"/>
</dbReference>
<feature type="transmembrane region" description="Helical" evidence="7">
    <location>
        <begin position="366"/>
        <end position="385"/>
    </location>
</feature>
<gene>
    <name evidence="9" type="ORF">CLEI1391_LOCUS5081</name>
</gene>
<name>A0A7S0WLK4_9CHLO</name>
<feature type="transmembrane region" description="Helical" evidence="7">
    <location>
        <begin position="405"/>
        <end position="423"/>
    </location>
</feature>
<evidence type="ECO:0000259" key="8">
    <source>
        <dbReference type="SMART" id="SM00831"/>
    </source>
</evidence>
<dbReference type="PANTHER" id="PTHR43652">
    <property type="entry name" value="BASIC AMINO ACID ANTIPORTER YFCC-RELATED"/>
    <property type="match status" value="1"/>
</dbReference>
<evidence type="ECO:0000313" key="9">
    <source>
        <dbReference type="EMBL" id="CAD8672116.1"/>
    </source>
</evidence>
<dbReference type="InterPro" id="IPR023298">
    <property type="entry name" value="ATPase_P-typ_TM_dom_sf"/>
</dbReference>
<feature type="transmembrane region" description="Helical" evidence="7">
    <location>
        <begin position="135"/>
        <end position="153"/>
    </location>
</feature>
<dbReference type="Gene3D" id="1.20.1110.10">
    <property type="entry name" value="Calcium-transporting ATPase, transmembrane domain"/>
    <property type="match status" value="1"/>
</dbReference>
<dbReference type="EMBL" id="HBFB01009012">
    <property type="protein sequence ID" value="CAD8672116.1"/>
    <property type="molecule type" value="Transcribed_RNA"/>
</dbReference>
<dbReference type="SUPFAM" id="SSF81665">
    <property type="entry name" value="Calcium ATPase, transmembrane domain M"/>
    <property type="match status" value="1"/>
</dbReference>
<dbReference type="AlphaFoldDB" id="A0A7S0WLK4"/>
<feature type="transmembrane region" description="Helical" evidence="7">
    <location>
        <begin position="229"/>
        <end position="247"/>
    </location>
</feature>
<dbReference type="InterPro" id="IPR004014">
    <property type="entry name" value="ATPase_P-typ_cation-transptr_N"/>
</dbReference>
<evidence type="ECO:0000256" key="5">
    <source>
        <dbReference type="ARBA" id="ARBA00022989"/>
    </source>
</evidence>
<evidence type="ECO:0000256" key="7">
    <source>
        <dbReference type="SAM" id="Phobius"/>
    </source>
</evidence>
<evidence type="ECO:0000256" key="1">
    <source>
        <dbReference type="ARBA" id="ARBA00004141"/>
    </source>
</evidence>
<feature type="transmembrane region" description="Helical" evidence="7">
    <location>
        <begin position="429"/>
        <end position="448"/>
    </location>
</feature>